<organism evidence="2 3">
    <name type="scientific">Gossypium lobatum</name>
    <dbReference type="NCBI Taxonomy" id="34289"/>
    <lineage>
        <taxon>Eukaryota</taxon>
        <taxon>Viridiplantae</taxon>
        <taxon>Streptophyta</taxon>
        <taxon>Embryophyta</taxon>
        <taxon>Tracheophyta</taxon>
        <taxon>Spermatophyta</taxon>
        <taxon>Magnoliopsida</taxon>
        <taxon>eudicotyledons</taxon>
        <taxon>Gunneridae</taxon>
        <taxon>Pentapetalae</taxon>
        <taxon>rosids</taxon>
        <taxon>malvids</taxon>
        <taxon>Malvales</taxon>
        <taxon>Malvaceae</taxon>
        <taxon>Malvoideae</taxon>
        <taxon>Gossypium</taxon>
    </lineage>
</organism>
<proteinExistence type="predicted"/>
<feature type="non-terminal residue" evidence="2">
    <location>
        <position position="66"/>
    </location>
</feature>
<sequence>ECKLDLKLVSALVERWRPETHTFHLSCSKCTITLDGVDLQLGLPMEESVVTGSIHFVDWEGVCGEL</sequence>
<evidence type="ECO:0000313" key="3">
    <source>
        <dbReference type="Proteomes" id="UP000593572"/>
    </source>
</evidence>
<dbReference type="Pfam" id="PF10536">
    <property type="entry name" value="PMD"/>
    <property type="match status" value="1"/>
</dbReference>
<feature type="non-terminal residue" evidence="2">
    <location>
        <position position="1"/>
    </location>
</feature>
<name>A0A7J8NK71_9ROSI</name>
<gene>
    <name evidence="2" type="ORF">Golob_024512</name>
</gene>
<accession>A0A7J8NK71</accession>
<dbReference type="PANTHER" id="PTHR46033:SF8">
    <property type="entry name" value="PROTEIN MAINTENANCE OF MERISTEMS-LIKE"/>
    <property type="match status" value="1"/>
</dbReference>
<reference evidence="2 3" key="1">
    <citation type="journal article" date="2019" name="Genome Biol. Evol.">
        <title>Insights into the evolution of the New World diploid cottons (Gossypium, subgenus Houzingenia) based on genome sequencing.</title>
        <authorList>
            <person name="Grover C.E."/>
            <person name="Arick M.A. 2nd"/>
            <person name="Thrash A."/>
            <person name="Conover J.L."/>
            <person name="Sanders W.S."/>
            <person name="Peterson D.G."/>
            <person name="Frelichowski J.E."/>
            <person name="Scheffler J.A."/>
            <person name="Scheffler B.E."/>
            <person name="Wendel J.F."/>
        </authorList>
    </citation>
    <scope>NUCLEOTIDE SEQUENCE [LARGE SCALE GENOMIC DNA]</scope>
    <source>
        <strain evidence="2">157</strain>
        <tissue evidence="2">Leaf</tissue>
    </source>
</reference>
<dbReference type="Proteomes" id="UP000593572">
    <property type="component" value="Unassembled WGS sequence"/>
</dbReference>
<dbReference type="InterPro" id="IPR019557">
    <property type="entry name" value="AminoTfrase-like_pln_mobile"/>
</dbReference>
<dbReference type="EMBL" id="JABEZX010354157">
    <property type="protein sequence ID" value="MBA0577222.1"/>
    <property type="molecule type" value="Genomic_DNA"/>
</dbReference>
<dbReference type="PANTHER" id="PTHR46033">
    <property type="entry name" value="PROTEIN MAIN-LIKE 2"/>
    <property type="match status" value="1"/>
</dbReference>
<keyword evidence="3" id="KW-1185">Reference proteome</keyword>
<comment type="caution">
    <text evidence="2">The sequence shown here is derived from an EMBL/GenBank/DDBJ whole genome shotgun (WGS) entry which is preliminary data.</text>
</comment>
<feature type="domain" description="Aminotransferase-like plant mobile" evidence="1">
    <location>
        <begin position="3"/>
        <end position="64"/>
    </location>
</feature>
<dbReference type="GO" id="GO:0010073">
    <property type="term" value="P:meristem maintenance"/>
    <property type="evidence" value="ECO:0007669"/>
    <property type="project" value="InterPro"/>
</dbReference>
<dbReference type="AlphaFoldDB" id="A0A7J8NK71"/>
<protein>
    <recommendedName>
        <fullName evidence="1">Aminotransferase-like plant mobile domain-containing protein</fullName>
    </recommendedName>
</protein>
<evidence type="ECO:0000313" key="2">
    <source>
        <dbReference type="EMBL" id="MBA0577222.1"/>
    </source>
</evidence>
<dbReference type="InterPro" id="IPR044824">
    <property type="entry name" value="MAIN-like"/>
</dbReference>
<evidence type="ECO:0000259" key="1">
    <source>
        <dbReference type="Pfam" id="PF10536"/>
    </source>
</evidence>